<sequence>MILVTGAAGKAGSAVVRELARQGVRARALVRDARKAAALAGLPTIEPVVGDMRRRSELLPALDGVERALLISSPTEQMVDTQISFIDTAEVAGVARVVKLSGKESGEGFDPEVFRGTRWHGQIERYLERSTLAWTHLRPSQFMQNYLPGSITGFDPSDRALTMPIGRSSLAPVDLGDVAKAAVELLARDGYEGRSFLMTGPEALTMAEVADRVSAATGEWFRHVDVPMGEKLAAMAAAGLPAHVVDLLEEQFVERSRCTTSVVDLSTHLAFGIEPTTFARFAEENADSFVGAALRA</sequence>
<dbReference type="AlphaFoldDB" id="A0A543FRX4"/>
<dbReference type="SUPFAM" id="SSF51735">
    <property type="entry name" value="NAD(P)-binding Rossmann-fold domains"/>
    <property type="match status" value="1"/>
</dbReference>
<evidence type="ECO:0000313" key="2">
    <source>
        <dbReference type="EMBL" id="TQM36586.1"/>
    </source>
</evidence>
<dbReference type="RefSeq" id="WP_142103472.1">
    <property type="nucleotide sequence ID" value="NZ_VFPH01000002.1"/>
</dbReference>
<protein>
    <submittedName>
        <fullName evidence="2">Uncharacterized protein YbjT (DUF2867 family)</fullName>
    </submittedName>
</protein>
<comment type="caution">
    <text evidence="2">The sequence shown here is derived from an EMBL/GenBank/DDBJ whole genome shotgun (WGS) entry which is preliminary data.</text>
</comment>
<organism evidence="2 3">
    <name type="scientific">Pseudonocardia cypriaca</name>
    <dbReference type="NCBI Taxonomy" id="882449"/>
    <lineage>
        <taxon>Bacteria</taxon>
        <taxon>Bacillati</taxon>
        <taxon>Actinomycetota</taxon>
        <taxon>Actinomycetes</taxon>
        <taxon>Pseudonocardiales</taxon>
        <taxon>Pseudonocardiaceae</taxon>
        <taxon>Pseudonocardia</taxon>
    </lineage>
</organism>
<evidence type="ECO:0000259" key="1">
    <source>
        <dbReference type="Pfam" id="PF13460"/>
    </source>
</evidence>
<gene>
    <name evidence="2" type="ORF">FB388_3767</name>
</gene>
<accession>A0A543FRX4</accession>
<dbReference type="Proteomes" id="UP000319818">
    <property type="component" value="Unassembled WGS sequence"/>
</dbReference>
<name>A0A543FRX4_9PSEU</name>
<dbReference type="Pfam" id="PF13460">
    <property type="entry name" value="NAD_binding_10"/>
    <property type="match status" value="1"/>
</dbReference>
<dbReference type="Gene3D" id="3.90.25.10">
    <property type="entry name" value="UDP-galactose 4-epimerase, domain 1"/>
    <property type="match status" value="1"/>
</dbReference>
<feature type="domain" description="NAD(P)-binding" evidence="1">
    <location>
        <begin position="6"/>
        <end position="186"/>
    </location>
</feature>
<dbReference type="InterPro" id="IPR016040">
    <property type="entry name" value="NAD(P)-bd_dom"/>
</dbReference>
<dbReference type="PANTHER" id="PTHR43162">
    <property type="match status" value="1"/>
</dbReference>
<proteinExistence type="predicted"/>
<dbReference type="EMBL" id="VFPH01000002">
    <property type="protein sequence ID" value="TQM36586.1"/>
    <property type="molecule type" value="Genomic_DNA"/>
</dbReference>
<evidence type="ECO:0000313" key="3">
    <source>
        <dbReference type="Proteomes" id="UP000319818"/>
    </source>
</evidence>
<dbReference type="InterPro" id="IPR051604">
    <property type="entry name" value="Ergot_Alk_Oxidoreductase"/>
</dbReference>
<dbReference type="OrthoDB" id="4632815at2"/>
<dbReference type="PANTHER" id="PTHR43162:SF1">
    <property type="entry name" value="PRESTALK A DIFFERENTIATION PROTEIN A"/>
    <property type="match status" value="1"/>
</dbReference>
<dbReference type="InterPro" id="IPR036291">
    <property type="entry name" value="NAD(P)-bd_dom_sf"/>
</dbReference>
<dbReference type="Gene3D" id="3.40.50.720">
    <property type="entry name" value="NAD(P)-binding Rossmann-like Domain"/>
    <property type="match status" value="1"/>
</dbReference>
<reference evidence="2 3" key="1">
    <citation type="submission" date="2019-06" db="EMBL/GenBank/DDBJ databases">
        <title>Sequencing the genomes of 1000 actinobacteria strains.</title>
        <authorList>
            <person name="Klenk H.-P."/>
        </authorList>
    </citation>
    <scope>NUCLEOTIDE SEQUENCE [LARGE SCALE GENOMIC DNA]</scope>
    <source>
        <strain evidence="2 3">DSM 45511</strain>
    </source>
</reference>
<keyword evidence="3" id="KW-1185">Reference proteome</keyword>